<dbReference type="PANTHER" id="PTHR24176:SF14">
    <property type="entry name" value="ANKYRIN REPEAT DOMAIN-CONTAINING PROTEIN 31"/>
    <property type="match status" value="1"/>
</dbReference>
<dbReference type="AlphaFoldDB" id="A0A851BD96"/>
<keyword evidence="3" id="KW-1185">Reference proteome</keyword>
<proteinExistence type="predicted"/>
<evidence type="ECO:0000313" key="2">
    <source>
        <dbReference type="EMBL" id="NWI43412.1"/>
    </source>
</evidence>
<dbReference type="InterPro" id="IPR042334">
    <property type="entry name" value="ANKRD31"/>
</dbReference>
<dbReference type="PANTHER" id="PTHR24176">
    <property type="entry name" value="ANKYRIN REPEAT DOMAIN-CONTAINING PROTEIN 31-RELATED"/>
    <property type="match status" value="1"/>
</dbReference>
<feature type="non-terminal residue" evidence="2">
    <location>
        <position position="479"/>
    </location>
</feature>
<gene>
    <name evidence="2" type="primary">Ankrd31</name>
    <name evidence="2" type="ORF">PICGYM_R08389</name>
</gene>
<dbReference type="OrthoDB" id="2384350at2759"/>
<evidence type="ECO:0000313" key="3">
    <source>
        <dbReference type="Proteomes" id="UP000631391"/>
    </source>
</evidence>
<reference evidence="2" key="1">
    <citation type="submission" date="2019-10" db="EMBL/GenBank/DDBJ databases">
        <title>Bird 10,000 Genomes (B10K) Project - Family phase.</title>
        <authorList>
            <person name="Zhang G."/>
        </authorList>
    </citation>
    <scope>NUCLEOTIDE SEQUENCE</scope>
    <source>
        <strain evidence="2">B10K-DU-012-30</strain>
        <tissue evidence="2">Muscle</tissue>
    </source>
</reference>
<organism evidence="2 3">
    <name type="scientific">Picathartes gymnocephalus</name>
    <name type="common">White-necked rockfowl</name>
    <dbReference type="NCBI Taxonomy" id="175131"/>
    <lineage>
        <taxon>Eukaryota</taxon>
        <taxon>Metazoa</taxon>
        <taxon>Chordata</taxon>
        <taxon>Craniata</taxon>
        <taxon>Vertebrata</taxon>
        <taxon>Euteleostomi</taxon>
        <taxon>Archelosauria</taxon>
        <taxon>Archosauria</taxon>
        <taxon>Dinosauria</taxon>
        <taxon>Saurischia</taxon>
        <taxon>Theropoda</taxon>
        <taxon>Coelurosauria</taxon>
        <taxon>Aves</taxon>
        <taxon>Neognathae</taxon>
        <taxon>Neoaves</taxon>
        <taxon>Telluraves</taxon>
        <taxon>Australaves</taxon>
        <taxon>Passeriformes</taxon>
        <taxon>Picathartidae</taxon>
        <taxon>Picathartes</taxon>
    </lineage>
</organism>
<evidence type="ECO:0000259" key="1">
    <source>
        <dbReference type="Pfam" id="PF18755"/>
    </source>
</evidence>
<accession>A0A851BD96</accession>
<dbReference type="Proteomes" id="UP000631391">
    <property type="component" value="Unassembled WGS sequence"/>
</dbReference>
<feature type="non-terminal residue" evidence="2">
    <location>
        <position position="1"/>
    </location>
</feature>
<dbReference type="Pfam" id="PF18755">
    <property type="entry name" value="RAMA"/>
    <property type="match status" value="1"/>
</dbReference>
<feature type="domain" description="RAMA" evidence="1">
    <location>
        <begin position="370"/>
        <end position="460"/>
    </location>
</feature>
<sequence>TDVYIQRLSQIQDTLNKILANQKTERDTLAKKYRQVEYKDLTPMSLFFICYRASMESFKKGALRKQLANLASRQKSLLTVAQNQEKLVQKIQNYRRTKQMFNSSSEKQISNLVVFHGSNTRQSLTANELMGSNAVTFSMELGARVPSGNRVEAHVSLENRFSSQECIQHPHIYFNETGANKEAITSKEASDHALASEKRVREYPFDNMSKLTNTAEVMTLPSEPTISTAKTKCSQQKDIDCVAIVRQGNKPLNPTSVVNTLNTVEPRSTVVNKNVCQTTIDCKRVLSHEDLHRYMNKKDAFQQQQQLQQAILLASVKNFSNASQQMVFQSSENSFNANLVLTNVTLNTDSPVNVSEKSQSCSNQEWEQKQMRYRQKNKKKHQLIDLLELGRIKPGENVLEFKLQEFSHKATLLKNGKIRTSKGQILQNPVQWVKDLLGGDISVTWKYVWNKVTYLGTELSKFSVDEVSVCSDLELPTQE</sequence>
<dbReference type="EMBL" id="WEKY01037278">
    <property type="protein sequence ID" value="NWI43412.1"/>
    <property type="molecule type" value="Genomic_DNA"/>
</dbReference>
<protein>
    <submittedName>
        <fullName evidence="2">ANR31 protein</fullName>
    </submittedName>
</protein>
<dbReference type="InterPro" id="IPR040843">
    <property type="entry name" value="RAMA"/>
</dbReference>
<comment type="caution">
    <text evidence="2">The sequence shown here is derived from an EMBL/GenBank/DDBJ whole genome shotgun (WGS) entry which is preliminary data.</text>
</comment>
<name>A0A851BD96_PICGY</name>